<dbReference type="AlphaFoldDB" id="A0A1H9M749"/>
<name>A0A1H9M749_9PSED</name>
<evidence type="ECO:0000313" key="1">
    <source>
        <dbReference type="EMBL" id="SER19508.1"/>
    </source>
</evidence>
<gene>
    <name evidence="1" type="ORF">SAMN05216230_10693</name>
</gene>
<evidence type="ECO:0000313" key="2">
    <source>
        <dbReference type="Proteomes" id="UP000199221"/>
    </source>
</evidence>
<reference evidence="1 2" key="1">
    <citation type="submission" date="2016-10" db="EMBL/GenBank/DDBJ databases">
        <authorList>
            <person name="de Groot N.N."/>
        </authorList>
    </citation>
    <scope>NUCLEOTIDE SEQUENCE [LARGE SCALE GENOMIC DNA]</scope>
    <source>
        <strain evidence="1 2">LMG 27941</strain>
    </source>
</reference>
<sequence>MSGEYEFYLKQNFLGPVKSLEVSEAEYKLLVRSRSILSAALSIEEKYDLVLGNFMDFEREAILLTMDSLTDTSFNYSKAYTVLSALNRRVANFIFFGKNYTELIPGMASKCVDDKAHMIKMVEALRSKIYDETLEYRFAEALRGHITHCADAVHSVTNPNRWTMNADKQADKLVFNIGVHSLKDRLRENSGFKKSVLNEMEDKIDLKQVARKYMGCISELQEQVRSFIEGSVREAREVIQNYTDKYAAINDGESFGLAAFSAVSRPLSLSLEWDDVRIELEEKNQPIQNMDRRYLSSDVVPR</sequence>
<dbReference type="EMBL" id="FOEQ01000006">
    <property type="protein sequence ID" value="SER19508.1"/>
    <property type="molecule type" value="Genomic_DNA"/>
</dbReference>
<dbReference type="Proteomes" id="UP000199221">
    <property type="component" value="Unassembled WGS sequence"/>
</dbReference>
<organism evidence="1 2">
    <name type="scientific">Pseudomonas soli</name>
    <dbReference type="NCBI Taxonomy" id="1306993"/>
    <lineage>
        <taxon>Bacteria</taxon>
        <taxon>Pseudomonadati</taxon>
        <taxon>Pseudomonadota</taxon>
        <taxon>Gammaproteobacteria</taxon>
        <taxon>Pseudomonadales</taxon>
        <taxon>Pseudomonadaceae</taxon>
        <taxon>Pseudomonas</taxon>
    </lineage>
</organism>
<accession>A0A1H9M749</accession>
<proteinExistence type="predicted"/>
<dbReference type="RefSeq" id="WP_094011510.1">
    <property type="nucleotide sequence ID" value="NZ_FOEQ01000006.1"/>
</dbReference>
<protein>
    <submittedName>
        <fullName evidence="1">Uncharacterized protein</fullName>
    </submittedName>
</protein>